<comment type="catalytic activity">
    <reaction evidence="8">
        <text>L-threonyl-[protein] + ATP = O-phospho-L-threonyl-[protein] + ADP + H(+)</text>
        <dbReference type="Rhea" id="RHEA:46608"/>
        <dbReference type="Rhea" id="RHEA-COMP:11060"/>
        <dbReference type="Rhea" id="RHEA-COMP:11605"/>
        <dbReference type="ChEBI" id="CHEBI:15378"/>
        <dbReference type="ChEBI" id="CHEBI:30013"/>
        <dbReference type="ChEBI" id="CHEBI:30616"/>
        <dbReference type="ChEBI" id="CHEBI:61977"/>
        <dbReference type="ChEBI" id="CHEBI:456216"/>
        <dbReference type="EC" id="2.7.11.22"/>
    </reaction>
</comment>
<dbReference type="GO" id="GO:0007165">
    <property type="term" value="P:signal transduction"/>
    <property type="evidence" value="ECO:0007669"/>
    <property type="project" value="TreeGrafter"/>
</dbReference>
<dbReference type="FunFam" id="3.30.200.20:FF:000124">
    <property type="entry name" value="Cyclin-dependent kinase 4"/>
    <property type="match status" value="1"/>
</dbReference>
<dbReference type="GO" id="GO:0005634">
    <property type="term" value="C:nucleus"/>
    <property type="evidence" value="ECO:0007669"/>
    <property type="project" value="TreeGrafter"/>
</dbReference>
<evidence type="ECO:0000313" key="13">
    <source>
        <dbReference type="EMBL" id="EDW00988.1"/>
    </source>
</evidence>
<dbReference type="AlphaFoldDB" id="B4J700"/>
<dbReference type="GO" id="GO:0000082">
    <property type="term" value="P:G1/S transition of mitotic cell cycle"/>
    <property type="evidence" value="ECO:0007669"/>
    <property type="project" value="TreeGrafter"/>
</dbReference>
<evidence type="ECO:0000256" key="8">
    <source>
        <dbReference type="ARBA" id="ARBA00047811"/>
    </source>
</evidence>
<dbReference type="GO" id="GO:0030332">
    <property type="term" value="F:cyclin binding"/>
    <property type="evidence" value="ECO:0007669"/>
    <property type="project" value="EnsemblMetazoa"/>
</dbReference>
<dbReference type="SMART" id="SM00220">
    <property type="entry name" value="S_TKc"/>
    <property type="match status" value="1"/>
</dbReference>
<dbReference type="PROSITE" id="PS50011">
    <property type="entry name" value="PROTEIN_KINASE_DOM"/>
    <property type="match status" value="1"/>
</dbReference>
<protein>
    <recommendedName>
        <fullName evidence="2">cyclin-dependent kinase</fullName>
        <ecNumber evidence="2">2.7.11.22</ecNumber>
    </recommendedName>
</protein>
<keyword evidence="5 10" id="KW-0547">Nucleotide-binding</keyword>
<evidence type="ECO:0000256" key="4">
    <source>
        <dbReference type="ARBA" id="ARBA00022679"/>
    </source>
</evidence>
<keyword evidence="3 11" id="KW-0723">Serine/threonine-protein kinase</keyword>
<dbReference type="GO" id="GO:0005524">
    <property type="term" value="F:ATP binding"/>
    <property type="evidence" value="ECO:0007669"/>
    <property type="project" value="UniProtKB-UniRule"/>
</dbReference>
<dbReference type="KEGG" id="dgr:6559243"/>
<dbReference type="EC" id="2.7.11.22" evidence="2"/>
<dbReference type="GO" id="GO:0005737">
    <property type="term" value="C:cytoplasm"/>
    <property type="evidence" value="ECO:0007669"/>
    <property type="project" value="TreeGrafter"/>
</dbReference>
<sequence>MASISQNKRQKVSETQCAEEIPNNYEELDIIGTGAYGTVYRARDNVTGCFVAIKKVRIALTENGVSASTLREISLLKKLNTYNHPNIVKLIEVCQFLERGNKLLILLVFEYLEQDLSDLIEGLPKSGMSPTTVQRISRELLTGIDFLHANRIIHRDLKPQNLLVSSQGHLKIADFGLAKTYDSEMKVTSVVVTLWYRAPEVLLAQGYNSSVDIWSAACIIFELFNGKPLFPGTSEKNQLDRIFELTGRPTDQQWPKSISVSREHFPPRSPKRPRDFYPDLCEYSDDLLSQMLSYELHSRPSALACLSHEYFQQEPI</sequence>
<keyword evidence="14" id="KW-1185">Reference proteome</keyword>
<dbReference type="EMBL" id="CH916367">
    <property type="protein sequence ID" value="EDW00988.1"/>
    <property type="molecule type" value="Genomic_DNA"/>
</dbReference>
<dbReference type="InterPro" id="IPR008271">
    <property type="entry name" value="Ser/Thr_kinase_AS"/>
</dbReference>
<keyword evidence="7 10" id="KW-0067">ATP-binding</keyword>
<evidence type="ECO:0000313" key="14">
    <source>
        <dbReference type="Proteomes" id="UP000001070"/>
    </source>
</evidence>
<feature type="binding site" evidence="10">
    <location>
        <position position="55"/>
    </location>
    <ligand>
        <name>ATP</name>
        <dbReference type="ChEBI" id="CHEBI:30616"/>
    </ligand>
</feature>
<dbReference type="Pfam" id="PF00069">
    <property type="entry name" value="Pkinase"/>
    <property type="match status" value="1"/>
</dbReference>
<evidence type="ECO:0000256" key="11">
    <source>
        <dbReference type="RuleBase" id="RU000304"/>
    </source>
</evidence>
<dbReference type="Proteomes" id="UP000001070">
    <property type="component" value="Unassembled WGS sequence"/>
</dbReference>
<dbReference type="InterPro" id="IPR000719">
    <property type="entry name" value="Prot_kinase_dom"/>
</dbReference>
<reference evidence="13 14" key="1">
    <citation type="journal article" date="2007" name="Nature">
        <title>Evolution of genes and genomes on the Drosophila phylogeny.</title>
        <authorList>
            <consortium name="Drosophila 12 Genomes Consortium"/>
            <person name="Clark A.G."/>
            <person name="Eisen M.B."/>
            <person name="Smith D.R."/>
            <person name="Bergman C.M."/>
            <person name="Oliver B."/>
            <person name="Markow T.A."/>
            <person name="Kaufman T.C."/>
            <person name="Kellis M."/>
            <person name="Gelbart W."/>
            <person name="Iyer V.N."/>
            <person name="Pollard D.A."/>
            <person name="Sackton T.B."/>
            <person name="Larracuente A.M."/>
            <person name="Singh N.D."/>
            <person name="Abad J.P."/>
            <person name="Abt D.N."/>
            <person name="Adryan B."/>
            <person name="Aguade M."/>
            <person name="Akashi H."/>
            <person name="Anderson W.W."/>
            <person name="Aquadro C.F."/>
            <person name="Ardell D.H."/>
            <person name="Arguello R."/>
            <person name="Artieri C.G."/>
            <person name="Barbash D.A."/>
            <person name="Barker D."/>
            <person name="Barsanti P."/>
            <person name="Batterham P."/>
            <person name="Batzoglou S."/>
            <person name="Begun D."/>
            <person name="Bhutkar A."/>
            <person name="Blanco E."/>
            <person name="Bosak S.A."/>
            <person name="Bradley R.K."/>
            <person name="Brand A.D."/>
            <person name="Brent M.R."/>
            <person name="Brooks A.N."/>
            <person name="Brown R.H."/>
            <person name="Butlin R.K."/>
            <person name="Caggese C."/>
            <person name="Calvi B.R."/>
            <person name="Bernardo de Carvalho A."/>
            <person name="Caspi A."/>
            <person name="Castrezana S."/>
            <person name="Celniker S.E."/>
            <person name="Chang J.L."/>
            <person name="Chapple C."/>
            <person name="Chatterji S."/>
            <person name="Chinwalla A."/>
            <person name="Civetta A."/>
            <person name="Clifton S.W."/>
            <person name="Comeron J.M."/>
            <person name="Costello J.C."/>
            <person name="Coyne J.A."/>
            <person name="Daub J."/>
            <person name="David R.G."/>
            <person name="Delcher A.L."/>
            <person name="Delehaunty K."/>
            <person name="Do C.B."/>
            <person name="Ebling H."/>
            <person name="Edwards K."/>
            <person name="Eickbush T."/>
            <person name="Evans J.D."/>
            <person name="Filipski A."/>
            <person name="Findeiss S."/>
            <person name="Freyhult E."/>
            <person name="Fulton L."/>
            <person name="Fulton R."/>
            <person name="Garcia A.C."/>
            <person name="Gardiner A."/>
            <person name="Garfield D.A."/>
            <person name="Garvin B.E."/>
            <person name="Gibson G."/>
            <person name="Gilbert D."/>
            <person name="Gnerre S."/>
            <person name="Godfrey J."/>
            <person name="Good R."/>
            <person name="Gotea V."/>
            <person name="Gravely B."/>
            <person name="Greenberg A.J."/>
            <person name="Griffiths-Jones S."/>
            <person name="Gross S."/>
            <person name="Guigo R."/>
            <person name="Gustafson E.A."/>
            <person name="Haerty W."/>
            <person name="Hahn M.W."/>
            <person name="Halligan D.L."/>
            <person name="Halpern A.L."/>
            <person name="Halter G.M."/>
            <person name="Han M.V."/>
            <person name="Heger A."/>
            <person name="Hillier L."/>
            <person name="Hinrichs A.S."/>
            <person name="Holmes I."/>
            <person name="Hoskins R.A."/>
            <person name="Hubisz M.J."/>
            <person name="Hultmark D."/>
            <person name="Huntley M.A."/>
            <person name="Jaffe D.B."/>
            <person name="Jagadeeshan S."/>
            <person name="Jeck W.R."/>
            <person name="Johnson J."/>
            <person name="Jones C.D."/>
            <person name="Jordan W.C."/>
            <person name="Karpen G.H."/>
            <person name="Kataoka E."/>
            <person name="Keightley P.D."/>
            <person name="Kheradpour P."/>
            <person name="Kirkness E.F."/>
            <person name="Koerich L.B."/>
            <person name="Kristiansen K."/>
            <person name="Kudrna D."/>
            <person name="Kulathinal R.J."/>
            <person name="Kumar S."/>
            <person name="Kwok R."/>
            <person name="Lander E."/>
            <person name="Langley C.H."/>
            <person name="Lapoint R."/>
            <person name="Lazzaro B.P."/>
            <person name="Lee S.J."/>
            <person name="Levesque L."/>
            <person name="Li R."/>
            <person name="Lin C.F."/>
            <person name="Lin M.F."/>
            <person name="Lindblad-Toh K."/>
            <person name="Llopart A."/>
            <person name="Long M."/>
            <person name="Low L."/>
            <person name="Lozovsky E."/>
            <person name="Lu J."/>
            <person name="Luo M."/>
            <person name="Machado C.A."/>
            <person name="Makalowski W."/>
            <person name="Marzo M."/>
            <person name="Matsuda M."/>
            <person name="Matzkin L."/>
            <person name="McAllister B."/>
            <person name="McBride C.S."/>
            <person name="McKernan B."/>
            <person name="McKernan K."/>
            <person name="Mendez-Lago M."/>
            <person name="Minx P."/>
            <person name="Mollenhauer M.U."/>
            <person name="Montooth K."/>
            <person name="Mount S.M."/>
            <person name="Mu X."/>
            <person name="Myers E."/>
            <person name="Negre B."/>
            <person name="Newfeld S."/>
            <person name="Nielsen R."/>
            <person name="Noor M.A."/>
            <person name="O'Grady P."/>
            <person name="Pachter L."/>
            <person name="Papaceit M."/>
            <person name="Parisi M.J."/>
            <person name="Parisi M."/>
            <person name="Parts L."/>
            <person name="Pedersen J.S."/>
            <person name="Pesole G."/>
            <person name="Phillippy A.M."/>
            <person name="Ponting C.P."/>
            <person name="Pop M."/>
            <person name="Porcelli D."/>
            <person name="Powell J.R."/>
            <person name="Prohaska S."/>
            <person name="Pruitt K."/>
            <person name="Puig M."/>
            <person name="Quesneville H."/>
            <person name="Ram K.R."/>
            <person name="Rand D."/>
            <person name="Rasmussen M.D."/>
            <person name="Reed L.K."/>
            <person name="Reenan R."/>
            <person name="Reily A."/>
            <person name="Remington K.A."/>
            <person name="Rieger T.T."/>
            <person name="Ritchie M.G."/>
            <person name="Robin C."/>
            <person name="Rogers Y.H."/>
            <person name="Rohde C."/>
            <person name="Rozas J."/>
            <person name="Rubenfield M.J."/>
            <person name="Ruiz A."/>
            <person name="Russo S."/>
            <person name="Salzberg S.L."/>
            <person name="Sanchez-Gracia A."/>
            <person name="Saranga D.J."/>
            <person name="Sato H."/>
            <person name="Schaeffer S.W."/>
            <person name="Schatz M.C."/>
            <person name="Schlenke T."/>
            <person name="Schwartz R."/>
            <person name="Segarra C."/>
            <person name="Singh R.S."/>
            <person name="Sirot L."/>
            <person name="Sirota M."/>
            <person name="Sisneros N.B."/>
            <person name="Smith C.D."/>
            <person name="Smith T.F."/>
            <person name="Spieth J."/>
            <person name="Stage D.E."/>
            <person name="Stark A."/>
            <person name="Stephan W."/>
            <person name="Strausberg R.L."/>
            <person name="Strempel S."/>
            <person name="Sturgill D."/>
            <person name="Sutton G."/>
            <person name="Sutton G.G."/>
            <person name="Tao W."/>
            <person name="Teichmann S."/>
            <person name="Tobari Y.N."/>
            <person name="Tomimura Y."/>
            <person name="Tsolas J.M."/>
            <person name="Valente V.L."/>
            <person name="Venter E."/>
            <person name="Venter J.C."/>
            <person name="Vicario S."/>
            <person name="Vieira F.G."/>
            <person name="Vilella A.J."/>
            <person name="Villasante A."/>
            <person name="Walenz B."/>
            <person name="Wang J."/>
            <person name="Wasserman M."/>
            <person name="Watts T."/>
            <person name="Wilson D."/>
            <person name="Wilson R.K."/>
            <person name="Wing R.A."/>
            <person name="Wolfner M.F."/>
            <person name="Wong A."/>
            <person name="Wong G.K."/>
            <person name="Wu C.I."/>
            <person name="Wu G."/>
            <person name="Yamamoto D."/>
            <person name="Yang H.P."/>
            <person name="Yang S.P."/>
            <person name="Yorke J.A."/>
            <person name="Yoshida K."/>
            <person name="Zdobnov E."/>
            <person name="Zhang P."/>
            <person name="Zhang Y."/>
            <person name="Zimin A.V."/>
            <person name="Baldwin J."/>
            <person name="Abdouelleil A."/>
            <person name="Abdulkadir J."/>
            <person name="Abebe A."/>
            <person name="Abera B."/>
            <person name="Abreu J."/>
            <person name="Acer S.C."/>
            <person name="Aftuck L."/>
            <person name="Alexander A."/>
            <person name="An P."/>
            <person name="Anderson E."/>
            <person name="Anderson S."/>
            <person name="Arachi H."/>
            <person name="Azer M."/>
            <person name="Bachantsang P."/>
            <person name="Barry A."/>
            <person name="Bayul T."/>
            <person name="Berlin A."/>
            <person name="Bessette D."/>
            <person name="Bloom T."/>
            <person name="Blye J."/>
            <person name="Boguslavskiy L."/>
            <person name="Bonnet C."/>
            <person name="Boukhgalter B."/>
            <person name="Bourzgui I."/>
            <person name="Brown A."/>
            <person name="Cahill P."/>
            <person name="Channer S."/>
            <person name="Cheshatsang Y."/>
            <person name="Chuda L."/>
            <person name="Citroen M."/>
            <person name="Collymore A."/>
            <person name="Cooke P."/>
            <person name="Costello M."/>
            <person name="D'Aco K."/>
            <person name="Daza R."/>
            <person name="De Haan G."/>
            <person name="DeGray S."/>
            <person name="DeMaso C."/>
            <person name="Dhargay N."/>
            <person name="Dooley K."/>
            <person name="Dooley E."/>
            <person name="Doricent M."/>
            <person name="Dorje P."/>
            <person name="Dorjee K."/>
            <person name="Dupes A."/>
            <person name="Elong R."/>
            <person name="Falk J."/>
            <person name="Farina A."/>
            <person name="Faro S."/>
            <person name="Ferguson D."/>
            <person name="Fisher S."/>
            <person name="Foley C.D."/>
            <person name="Franke A."/>
            <person name="Friedrich D."/>
            <person name="Gadbois L."/>
            <person name="Gearin G."/>
            <person name="Gearin C.R."/>
            <person name="Giannoukos G."/>
            <person name="Goode T."/>
            <person name="Graham J."/>
            <person name="Grandbois E."/>
            <person name="Grewal S."/>
            <person name="Gyaltsen K."/>
            <person name="Hafez N."/>
            <person name="Hagos B."/>
            <person name="Hall J."/>
            <person name="Henson C."/>
            <person name="Hollinger A."/>
            <person name="Honan T."/>
            <person name="Huard M.D."/>
            <person name="Hughes L."/>
            <person name="Hurhula B."/>
            <person name="Husby M.E."/>
            <person name="Kamat A."/>
            <person name="Kanga B."/>
            <person name="Kashin S."/>
            <person name="Khazanovich D."/>
            <person name="Kisner P."/>
            <person name="Lance K."/>
            <person name="Lara M."/>
            <person name="Lee W."/>
            <person name="Lennon N."/>
            <person name="Letendre F."/>
            <person name="LeVine R."/>
            <person name="Lipovsky A."/>
            <person name="Liu X."/>
            <person name="Liu J."/>
            <person name="Liu S."/>
            <person name="Lokyitsang T."/>
            <person name="Lokyitsang Y."/>
            <person name="Lubonja R."/>
            <person name="Lui A."/>
            <person name="MacDonald P."/>
            <person name="Magnisalis V."/>
            <person name="Maru K."/>
            <person name="Matthews C."/>
            <person name="McCusker W."/>
            <person name="McDonough S."/>
            <person name="Mehta T."/>
            <person name="Meldrim J."/>
            <person name="Meneus L."/>
            <person name="Mihai O."/>
            <person name="Mihalev A."/>
            <person name="Mihova T."/>
            <person name="Mittelman R."/>
            <person name="Mlenga V."/>
            <person name="Montmayeur A."/>
            <person name="Mulrain L."/>
            <person name="Navidi A."/>
            <person name="Naylor J."/>
            <person name="Negash T."/>
            <person name="Nguyen T."/>
            <person name="Nguyen N."/>
            <person name="Nicol R."/>
            <person name="Norbu C."/>
            <person name="Norbu N."/>
            <person name="Novod N."/>
            <person name="O'Neill B."/>
            <person name="Osman S."/>
            <person name="Markiewicz E."/>
            <person name="Oyono O.L."/>
            <person name="Patti C."/>
            <person name="Phunkhang P."/>
            <person name="Pierre F."/>
            <person name="Priest M."/>
            <person name="Raghuraman S."/>
            <person name="Rege F."/>
            <person name="Reyes R."/>
            <person name="Rise C."/>
            <person name="Rogov P."/>
            <person name="Ross K."/>
            <person name="Ryan E."/>
            <person name="Settipalli S."/>
            <person name="Shea T."/>
            <person name="Sherpa N."/>
            <person name="Shi L."/>
            <person name="Shih D."/>
            <person name="Sparrow T."/>
            <person name="Spaulding J."/>
            <person name="Stalker J."/>
            <person name="Stange-Thomann N."/>
            <person name="Stavropoulos S."/>
            <person name="Stone C."/>
            <person name="Strader C."/>
            <person name="Tesfaye S."/>
            <person name="Thomson T."/>
            <person name="Thoulutsang Y."/>
            <person name="Thoulutsang D."/>
            <person name="Topham K."/>
            <person name="Topping I."/>
            <person name="Tsamla T."/>
            <person name="Vassiliev H."/>
            <person name="Vo A."/>
            <person name="Wangchuk T."/>
            <person name="Wangdi T."/>
            <person name="Weiand M."/>
            <person name="Wilkinson J."/>
            <person name="Wilson A."/>
            <person name="Yadav S."/>
            <person name="Young G."/>
            <person name="Yu Q."/>
            <person name="Zembek L."/>
            <person name="Zhong D."/>
            <person name="Zimmer A."/>
            <person name="Zwirko Z."/>
            <person name="Jaffe D.B."/>
            <person name="Alvarez P."/>
            <person name="Brockman W."/>
            <person name="Butler J."/>
            <person name="Chin C."/>
            <person name="Gnerre S."/>
            <person name="Grabherr M."/>
            <person name="Kleber M."/>
            <person name="Mauceli E."/>
            <person name="MacCallum I."/>
        </authorList>
    </citation>
    <scope>NUCLEOTIDE SEQUENCE [LARGE SCALE GENOMIC DNA]</scope>
    <source>
        <strain evidence="14">Tucson 15287-2541.00</strain>
    </source>
</reference>
<keyword evidence="4" id="KW-0808">Transferase</keyword>
<dbReference type="GO" id="GO:0030307">
    <property type="term" value="P:positive regulation of cell growth"/>
    <property type="evidence" value="ECO:0007669"/>
    <property type="project" value="EnsemblMetazoa"/>
</dbReference>
<dbReference type="GO" id="GO:1904263">
    <property type="term" value="P:positive regulation of TORC1 signaling"/>
    <property type="evidence" value="ECO:0007669"/>
    <property type="project" value="EnsemblMetazoa"/>
</dbReference>
<dbReference type="FunFam" id="1.10.510.10:FF:000831">
    <property type="entry name" value="cyclin-dependent kinase 4"/>
    <property type="match status" value="1"/>
</dbReference>
<dbReference type="SMR" id="B4J700"/>
<gene>
    <name evidence="13" type="primary">Dgri\GH21188</name>
    <name evidence="13" type="ORF">Dgri_GH21188</name>
</gene>
<dbReference type="PANTHER" id="PTHR24056">
    <property type="entry name" value="CELL DIVISION PROTEIN KINASE"/>
    <property type="match status" value="1"/>
</dbReference>
<evidence type="ECO:0000259" key="12">
    <source>
        <dbReference type="PROSITE" id="PS50011"/>
    </source>
</evidence>
<dbReference type="GO" id="GO:0010468">
    <property type="term" value="P:regulation of gene expression"/>
    <property type="evidence" value="ECO:0007669"/>
    <property type="project" value="TreeGrafter"/>
</dbReference>
<dbReference type="GO" id="GO:0004693">
    <property type="term" value="F:cyclin-dependent protein serine/threonine kinase activity"/>
    <property type="evidence" value="ECO:0007669"/>
    <property type="project" value="UniProtKB-EC"/>
</dbReference>
<keyword evidence="6" id="KW-0418">Kinase</keyword>
<dbReference type="Gene3D" id="1.10.510.10">
    <property type="entry name" value="Transferase(Phosphotransferase) domain 1"/>
    <property type="match status" value="1"/>
</dbReference>
<dbReference type="GO" id="GO:0010389">
    <property type="term" value="P:regulation of G2/M transition of mitotic cell cycle"/>
    <property type="evidence" value="ECO:0007669"/>
    <property type="project" value="TreeGrafter"/>
</dbReference>
<dbReference type="eggNOG" id="KOG0594">
    <property type="taxonomic scope" value="Eukaryota"/>
</dbReference>
<dbReference type="HOGENOM" id="CLU_000288_181_1_1"/>
<evidence type="ECO:0000256" key="6">
    <source>
        <dbReference type="ARBA" id="ARBA00022777"/>
    </source>
</evidence>
<evidence type="ECO:0000256" key="7">
    <source>
        <dbReference type="ARBA" id="ARBA00022840"/>
    </source>
</evidence>
<organism evidence="14">
    <name type="scientific">Drosophila grimshawi</name>
    <name type="common">Hawaiian fruit fly</name>
    <name type="synonym">Idiomyia grimshawi</name>
    <dbReference type="NCBI Taxonomy" id="7222"/>
    <lineage>
        <taxon>Eukaryota</taxon>
        <taxon>Metazoa</taxon>
        <taxon>Ecdysozoa</taxon>
        <taxon>Arthropoda</taxon>
        <taxon>Hexapoda</taxon>
        <taxon>Insecta</taxon>
        <taxon>Pterygota</taxon>
        <taxon>Neoptera</taxon>
        <taxon>Endopterygota</taxon>
        <taxon>Diptera</taxon>
        <taxon>Brachycera</taxon>
        <taxon>Muscomorpha</taxon>
        <taxon>Ephydroidea</taxon>
        <taxon>Drosophilidae</taxon>
        <taxon>Drosophila</taxon>
        <taxon>Hawaiian Drosophila</taxon>
    </lineage>
</organism>
<dbReference type="GO" id="GO:0000307">
    <property type="term" value="C:cyclin-dependent protein kinase holoenzyme complex"/>
    <property type="evidence" value="ECO:0007669"/>
    <property type="project" value="TreeGrafter"/>
</dbReference>
<dbReference type="PhylomeDB" id="B4J700"/>
<dbReference type="InterPro" id="IPR017441">
    <property type="entry name" value="Protein_kinase_ATP_BS"/>
</dbReference>
<evidence type="ECO:0000256" key="10">
    <source>
        <dbReference type="PROSITE-ProRule" id="PRU10141"/>
    </source>
</evidence>
<feature type="domain" description="Protein kinase" evidence="12">
    <location>
        <begin position="25"/>
        <end position="311"/>
    </location>
</feature>
<dbReference type="GO" id="GO:0046427">
    <property type="term" value="P:positive regulation of receptor signaling pathway via JAK-STAT"/>
    <property type="evidence" value="ECO:0007669"/>
    <property type="project" value="EnsemblMetazoa"/>
</dbReference>
<dbReference type="OrthoDB" id="1732493at2759"/>
<dbReference type="OMA" id="RIYAHAN"/>
<dbReference type="InterPro" id="IPR011009">
    <property type="entry name" value="Kinase-like_dom_sf"/>
</dbReference>
<dbReference type="FunCoup" id="B4J700">
    <property type="interactions" value="390"/>
</dbReference>
<dbReference type="InParanoid" id="B4J700"/>
<comment type="similarity">
    <text evidence="1">Belongs to the protein kinase superfamily. CMGC Ser/Thr protein kinase family. CDC2/CDKX subfamily.</text>
</comment>
<name>B4J700_DROGR</name>
<dbReference type="Gene3D" id="3.30.200.20">
    <property type="entry name" value="Phosphorylase Kinase, domain 1"/>
    <property type="match status" value="1"/>
</dbReference>
<dbReference type="STRING" id="7222.B4J700"/>
<dbReference type="GO" id="GO:0007350">
    <property type="term" value="P:blastoderm segmentation"/>
    <property type="evidence" value="ECO:0007669"/>
    <property type="project" value="EnsemblMetazoa"/>
</dbReference>
<comment type="catalytic activity">
    <reaction evidence="9">
        <text>L-seryl-[protein] + ATP = O-phospho-L-seryl-[protein] + ADP + H(+)</text>
        <dbReference type="Rhea" id="RHEA:17989"/>
        <dbReference type="Rhea" id="RHEA-COMP:9863"/>
        <dbReference type="Rhea" id="RHEA-COMP:11604"/>
        <dbReference type="ChEBI" id="CHEBI:15378"/>
        <dbReference type="ChEBI" id="CHEBI:29999"/>
        <dbReference type="ChEBI" id="CHEBI:30616"/>
        <dbReference type="ChEBI" id="CHEBI:83421"/>
        <dbReference type="ChEBI" id="CHEBI:456216"/>
        <dbReference type="EC" id="2.7.11.22"/>
    </reaction>
</comment>
<dbReference type="SUPFAM" id="SSF56112">
    <property type="entry name" value="Protein kinase-like (PK-like)"/>
    <property type="match status" value="1"/>
</dbReference>
<dbReference type="PROSITE" id="PS00108">
    <property type="entry name" value="PROTEIN_KINASE_ST"/>
    <property type="match status" value="1"/>
</dbReference>
<evidence type="ECO:0000256" key="3">
    <source>
        <dbReference type="ARBA" id="ARBA00022527"/>
    </source>
</evidence>
<dbReference type="GO" id="GO:0007424">
    <property type="term" value="P:open tracheal system development"/>
    <property type="evidence" value="ECO:0007669"/>
    <property type="project" value="EnsemblMetazoa"/>
</dbReference>
<evidence type="ECO:0000256" key="9">
    <source>
        <dbReference type="ARBA" id="ARBA00048367"/>
    </source>
</evidence>
<evidence type="ECO:0000256" key="1">
    <source>
        <dbReference type="ARBA" id="ARBA00006485"/>
    </source>
</evidence>
<dbReference type="InterPro" id="IPR050108">
    <property type="entry name" value="CDK"/>
</dbReference>
<evidence type="ECO:0000256" key="5">
    <source>
        <dbReference type="ARBA" id="ARBA00022741"/>
    </source>
</evidence>
<accession>B4J700</accession>
<dbReference type="PROSITE" id="PS00107">
    <property type="entry name" value="PROTEIN_KINASE_ATP"/>
    <property type="match status" value="1"/>
</dbReference>
<dbReference type="PANTHER" id="PTHR24056:SF472">
    <property type="entry name" value="CYCLIN-DEPENDENT KINASE 4, ISOFORM A"/>
    <property type="match status" value="1"/>
</dbReference>
<dbReference type="GO" id="GO:0010821">
    <property type="term" value="P:regulation of mitochondrion organization"/>
    <property type="evidence" value="ECO:0007669"/>
    <property type="project" value="EnsemblMetazoa"/>
</dbReference>
<evidence type="ECO:0000256" key="2">
    <source>
        <dbReference type="ARBA" id="ARBA00012425"/>
    </source>
</evidence>
<proteinExistence type="inferred from homology"/>
<dbReference type="CDD" id="cd07838">
    <property type="entry name" value="STKc_CDK4_6_like"/>
    <property type="match status" value="1"/>
</dbReference>